<keyword evidence="3" id="KW-1185">Reference proteome</keyword>
<evidence type="ECO:0000259" key="1">
    <source>
        <dbReference type="PROSITE" id="PS51707"/>
    </source>
</evidence>
<comment type="caution">
    <text evidence="2">The sequence shown here is derived from an EMBL/GenBank/DDBJ whole genome shotgun (WGS) entry which is preliminary data.</text>
</comment>
<dbReference type="Proteomes" id="UP000639338">
    <property type="component" value="Unassembled WGS sequence"/>
</dbReference>
<feature type="domain" description="CYTH" evidence="1">
    <location>
        <begin position="1"/>
        <end position="171"/>
    </location>
</feature>
<dbReference type="InterPro" id="IPR023577">
    <property type="entry name" value="CYTH_domain"/>
</dbReference>
<accession>A0A835CTL5</accession>
<dbReference type="PANTHER" id="PTHR21028">
    <property type="entry name" value="SI:CH211-156B7.4"/>
    <property type="match status" value="1"/>
</dbReference>
<dbReference type="PANTHER" id="PTHR21028:SF2">
    <property type="entry name" value="CYTH DOMAIN-CONTAINING PROTEIN"/>
    <property type="match status" value="1"/>
</dbReference>
<dbReference type="PROSITE" id="PS51707">
    <property type="entry name" value="CYTH"/>
    <property type="match status" value="1"/>
</dbReference>
<dbReference type="OrthoDB" id="6159137at2759"/>
<evidence type="ECO:0000313" key="2">
    <source>
        <dbReference type="EMBL" id="KAF7992465.1"/>
    </source>
</evidence>
<dbReference type="InterPro" id="IPR033469">
    <property type="entry name" value="CYTH-like_dom_sf"/>
</dbReference>
<dbReference type="InterPro" id="IPR008173">
    <property type="entry name" value="Adenylyl_cyclase_CyaB"/>
</dbReference>
<name>A0A835CTL5_APHGI</name>
<dbReference type="AlphaFoldDB" id="A0A835CTL5"/>
<dbReference type="EMBL" id="JACMRX010000003">
    <property type="protein sequence ID" value="KAF7992465.1"/>
    <property type="molecule type" value="Genomic_DNA"/>
</dbReference>
<reference evidence="2 3" key="1">
    <citation type="submission" date="2020-08" db="EMBL/GenBank/DDBJ databases">
        <title>Aphidius gifuensis genome sequencing and assembly.</title>
        <authorList>
            <person name="Du Z."/>
        </authorList>
    </citation>
    <scope>NUCLEOTIDE SEQUENCE [LARGE SCALE GENOMIC DNA]</scope>
    <source>
        <strain evidence="2">YNYX2018</strain>
        <tissue evidence="2">Adults</tissue>
    </source>
</reference>
<dbReference type="CDD" id="cd07890">
    <property type="entry name" value="CYTH-like_AC_IV-like"/>
    <property type="match status" value="1"/>
</dbReference>
<dbReference type="Pfam" id="PF01928">
    <property type="entry name" value="CYTH"/>
    <property type="match status" value="1"/>
</dbReference>
<dbReference type="Gene3D" id="2.40.320.10">
    <property type="entry name" value="Hypothetical Protein Pfu-838710-001"/>
    <property type="match status" value="1"/>
</dbReference>
<organism evidence="2 3">
    <name type="scientific">Aphidius gifuensis</name>
    <name type="common">Parasitoid wasp</name>
    <dbReference type="NCBI Taxonomy" id="684658"/>
    <lineage>
        <taxon>Eukaryota</taxon>
        <taxon>Metazoa</taxon>
        <taxon>Ecdysozoa</taxon>
        <taxon>Arthropoda</taxon>
        <taxon>Hexapoda</taxon>
        <taxon>Insecta</taxon>
        <taxon>Pterygota</taxon>
        <taxon>Neoptera</taxon>
        <taxon>Endopterygota</taxon>
        <taxon>Hymenoptera</taxon>
        <taxon>Apocrita</taxon>
        <taxon>Ichneumonoidea</taxon>
        <taxon>Braconidae</taxon>
        <taxon>Aphidiinae</taxon>
        <taxon>Aphidius</taxon>
    </lineage>
</organism>
<proteinExistence type="predicted"/>
<evidence type="ECO:0000313" key="3">
    <source>
        <dbReference type="Proteomes" id="UP000639338"/>
    </source>
</evidence>
<dbReference type="GO" id="GO:0016462">
    <property type="term" value="F:pyrophosphatase activity"/>
    <property type="evidence" value="ECO:0007669"/>
    <property type="project" value="UniProtKB-ARBA"/>
</dbReference>
<sequence>MRNIEIKAVLKNRESVEDRAKSLSGSGPTIIKQSDTFFEVPKGRLKLRSFEDGSGVLIFYERPDVEGPKLSQYNMVKLEDQVACDGLKGILGKTNGIIGVVDKIRHLYIVGQSRIHIDQVDNLGNFMEIEVVLQDDEDVTIGEEISKNLMIKLGICDDDLISTAYIDLLAKKK</sequence>
<dbReference type="SMART" id="SM01118">
    <property type="entry name" value="CYTH"/>
    <property type="match status" value="1"/>
</dbReference>
<dbReference type="SUPFAM" id="SSF55154">
    <property type="entry name" value="CYTH-like phosphatases"/>
    <property type="match status" value="1"/>
</dbReference>
<gene>
    <name evidence="2" type="ORF">HCN44_001803</name>
</gene>
<protein>
    <recommendedName>
        <fullName evidence="1">CYTH domain-containing protein</fullName>
    </recommendedName>
</protein>